<dbReference type="EMBL" id="DVJP01000054">
    <property type="protein sequence ID" value="HIS76766.1"/>
    <property type="molecule type" value="Genomic_DNA"/>
</dbReference>
<evidence type="ECO:0000313" key="2">
    <source>
        <dbReference type="Proteomes" id="UP000824002"/>
    </source>
</evidence>
<name>A0A9D1FMX9_9FIRM</name>
<protein>
    <submittedName>
        <fullName evidence="1">Uncharacterized protein</fullName>
    </submittedName>
</protein>
<sequence>MFRTKKKEEPPVYRDYWLMLDKPEGRIRLELNYSGETGDWDFPSLCVEILSACFREYICITEFEKRGDFGFCLPESWLSTESRIFEDRNTLVTAQYGPDAENLRGYFLEKQAAFRISRLQMMGYRSKPSSDNSFSFEEEYARNQWDAYAAYEEMQDLLLLIFPQEKEGELIRLVSENCEKYGKNLKQVWM</sequence>
<dbReference type="Proteomes" id="UP000824002">
    <property type="component" value="Unassembled WGS sequence"/>
</dbReference>
<reference evidence="1" key="2">
    <citation type="journal article" date="2021" name="PeerJ">
        <title>Extensive microbial diversity within the chicken gut microbiome revealed by metagenomics and culture.</title>
        <authorList>
            <person name="Gilroy R."/>
            <person name="Ravi A."/>
            <person name="Getino M."/>
            <person name="Pursley I."/>
            <person name="Horton D.L."/>
            <person name="Alikhan N.F."/>
            <person name="Baker D."/>
            <person name="Gharbi K."/>
            <person name="Hall N."/>
            <person name="Watson M."/>
            <person name="Adriaenssens E.M."/>
            <person name="Foster-Nyarko E."/>
            <person name="Jarju S."/>
            <person name="Secka A."/>
            <person name="Antonio M."/>
            <person name="Oren A."/>
            <person name="Chaudhuri R.R."/>
            <person name="La Ragione R."/>
            <person name="Hildebrand F."/>
            <person name="Pallen M.J."/>
        </authorList>
    </citation>
    <scope>NUCLEOTIDE SEQUENCE</scope>
    <source>
        <strain evidence="1">CHK199-13235</strain>
    </source>
</reference>
<organism evidence="1 2">
    <name type="scientific">Candidatus Merdivicinus excrementipullorum</name>
    <dbReference type="NCBI Taxonomy" id="2840867"/>
    <lineage>
        <taxon>Bacteria</taxon>
        <taxon>Bacillati</taxon>
        <taxon>Bacillota</taxon>
        <taxon>Clostridia</taxon>
        <taxon>Eubacteriales</taxon>
        <taxon>Oscillospiraceae</taxon>
        <taxon>Oscillospiraceae incertae sedis</taxon>
        <taxon>Candidatus Merdivicinus</taxon>
    </lineage>
</organism>
<dbReference type="AlphaFoldDB" id="A0A9D1FMX9"/>
<proteinExistence type="predicted"/>
<comment type="caution">
    <text evidence="1">The sequence shown here is derived from an EMBL/GenBank/DDBJ whole genome shotgun (WGS) entry which is preliminary data.</text>
</comment>
<evidence type="ECO:0000313" key="1">
    <source>
        <dbReference type="EMBL" id="HIS76766.1"/>
    </source>
</evidence>
<reference evidence="1" key="1">
    <citation type="submission" date="2020-10" db="EMBL/GenBank/DDBJ databases">
        <authorList>
            <person name="Gilroy R."/>
        </authorList>
    </citation>
    <scope>NUCLEOTIDE SEQUENCE</scope>
    <source>
        <strain evidence="1">CHK199-13235</strain>
    </source>
</reference>
<accession>A0A9D1FMX9</accession>
<gene>
    <name evidence="1" type="ORF">IAB51_08150</name>
</gene>